<organism evidence="2 3">
    <name type="scientific">Racocetra fulgida</name>
    <dbReference type="NCBI Taxonomy" id="60492"/>
    <lineage>
        <taxon>Eukaryota</taxon>
        <taxon>Fungi</taxon>
        <taxon>Fungi incertae sedis</taxon>
        <taxon>Mucoromycota</taxon>
        <taxon>Glomeromycotina</taxon>
        <taxon>Glomeromycetes</taxon>
        <taxon>Diversisporales</taxon>
        <taxon>Gigasporaceae</taxon>
        <taxon>Racocetra</taxon>
    </lineage>
</organism>
<protein>
    <submittedName>
        <fullName evidence="2">15813_t:CDS:1</fullName>
    </submittedName>
</protein>
<evidence type="ECO:0000256" key="1">
    <source>
        <dbReference type="SAM" id="MobiDB-lite"/>
    </source>
</evidence>
<name>A0A9N9PCY7_9GLOM</name>
<gene>
    <name evidence="2" type="ORF">RFULGI_LOCUS18961</name>
</gene>
<dbReference type="AlphaFoldDB" id="A0A9N9PCY7"/>
<feature type="non-terminal residue" evidence="2">
    <location>
        <position position="83"/>
    </location>
</feature>
<accession>A0A9N9PCY7</accession>
<keyword evidence="3" id="KW-1185">Reference proteome</keyword>
<dbReference type="EMBL" id="CAJVPZ010087672">
    <property type="protein sequence ID" value="CAG8812920.1"/>
    <property type="molecule type" value="Genomic_DNA"/>
</dbReference>
<evidence type="ECO:0000313" key="3">
    <source>
        <dbReference type="Proteomes" id="UP000789396"/>
    </source>
</evidence>
<proteinExistence type="predicted"/>
<comment type="caution">
    <text evidence="2">The sequence shown here is derived from an EMBL/GenBank/DDBJ whole genome shotgun (WGS) entry which is preliminary data.</text>
</comment>
<sequence length="83" mass="8587">KSKLVLGIDFGGIIEVVTSSNITAITADTNNQNLVIVNDTSIQFPLADDKIQSVINPPNSSSKPMPTTSSTSQSSPSNVGAIV</sequence>
<reference evidence="2" key="1">
    <citation type="submission" date="2021-06" db="EMBL/GenBank/DDBJ databases">
        <authorList>
            <person name="Kallberg Y."/>
            <person name="Tangrot J."/>
            <person name="Rosling A."/>
        </authorList>
    </citation>
    <scope>NUCLEOTIDE SEQUENCE</scope>
    <source>
        <strain evidence="2">IN212</strain>
    </source>
</reference>
<feature type="region of interest" description="Disordered" evidence="1">
    <location>
        <begin position="53"/>
        <end position="83"/>
    </location>
</feature>
<dbReference type="OrthoDB" id="2446683at2759"/>
<dbReference type="Proteomes" id="UP000789396">
    <property type="component" value="Unassembled WGS sequence"/>
</dbReference>
<evidence type="ECO:0000313" key="2">
    <source>
        <dbReference type="EMBL" id="CAG8812920.1"/>
    </source>
</evidence>
<feature type="non-terminal residue" evidence="2">
    <location>
        <position position="1"/>
    </location>
</feature>
<feature type="compositionally biased region" description="Low complexity" evidence="1">
    <location>
        <begin position="56"/>
        <end position="83"/>
    </location>
</feature>